<dbReference type="EMBL" id="MGKY01000011">
    <property type="protein sequence ID" value="OGN33791.1"/>
    <property type="molecule type" value="Genomic_DNA"/>
</dbReference>
<comment type="caution">
    <text evidence="1">The sequence shown here is derived from an EMBL/GenBank/DDBJ whole genome shotgun (WGS) entry which is preliminary data.</text>
</comment>
<dbReference type="PROSITE" id="PS51257">
    <property type="entry name" value="PROKAR_LIPOPROTEIN"/>
    <property type="match status" value="1"/>
</dbReference>
<organism evidence="1 2">
    <name type="scientific">Candidatus Yanofskybacteria bacterium RIFCSPLOWO2_12_FULL_43_11b</name>
    <dbReference type="NCBI Taxonomy" id="1802710"/>
    <lineage>
        <taxon>Bacteria</taxon>
        <taxon>Candidatus Yanofskyibacteriota</taxon>
    </lineage>
</organism>
<dbReference type="SUPFAM" id="SSF51126">
    <property type="entry name" value="Pectin lyase-like"/>
    <property type="match status" value="1"/>
</dbReference>
<dbReference type="Gene3D" id="2.160.20.10">
    <property type="entry name" value="Single-stranded right-handed beta-helix, Pectin lyase-like"/>
    <property type="match status" value="1"/>
</dbReference>
<reference evidence="1 2" key="1">
    <citation type="journal article" date="2016" name="Nat. Commun.">
        <title>Thousands of microbial genomes shed light on interconnected biogeochemical processes in an aquifer system.</title>
        <authorList>
            <person name="Anantharaman K."/>
            <person name="Brown C.T."/>
            <person name="Hug L.A."/>
            <person name="Sharon I."/>
            <person name="Castelle C.J."/>
            <person name="Probst A.J."/>
            <person name="Thomas B.C."/>
            <person name="Singh A."/>
            <person name="Wilkins M.J."/>
            <person name="Karaoz U."/>
            <person name="Brodie E.L."/>
            <person name="Williams K.H."/>
            <person name="Hubbard S.S."/>
            <person name="Banfield J.F."/>
        </authorList>
    </citation>
    <scope>NUCLEOTIDE SEQUENCE [LARGE SCALE GENOMIC DNA]</scope>
</reference>
<evidence type="ECO:0008006" key="3">
    <source>
        <dbReference type="Google" id="ProtNLM"/>
    </source>
</evidence>
<name>A0A1F8H886_9BACT</name>
<accession>A0A1F8H886</accession>
<dbReference type="Proteomes" id="UP000177745">
    <property type="component" value="Unassembled WGS sequence"/>
</dbReference>
<sequence length="416" mass="44026">MRRIPILVFLCGLSIACDSNNGPSFSPTAPSTSISVEDPATLQTVTKTGPASVKPLNAREICGNPNDWEPDDAALQTCLDKGGNIDLEPGLPGYIVNGLNGDVNRGLHLIRSGTALGSSGGANRARIIAGRDLFAIILQTQGSVSNFSIRNISFDGMVDEMAEDGPYRRRRGECIDGRAPGNIFLQGNGFQFKDNESQHAMCGSGLGLMGSGYDVQNNYVSYNGRDKNSGAPGAPWSDGMTVLSCERGYIAHNVLVDNTDIDLVLGGGRGCIVELNTIAHFGNYAFAGLSIGNFSGGDHTGSEFRGNTVYSGVPDRLSMGILVGSHPWSTQVWVHNAGRVVGNTSYGNVLNLIVEGVRGGEVVGNNIYNPQGSDSGCGKHSMNYVVNPAHVTNTKLQDGWTPLQFDEWVCVPVAGE</sequence>
<gene>
    <name evidence="1" type="ORF">A3G51_04000</name>
</gene>
<dbReference type="InterPro" id="IPR011050">
    <property type="entry name" value="Pectin_lyase_fold/virulence"/>
</dbReference>
<proteinExistence type="predicted"/>
<evidence type="ECO:0000313" key="1">
    <source>
        <dbReference type="EMBL" id="OGN33791.1"/>
    </source>
</evidence>
<evidence type="ECO:0000313" key="2">
    <source>
        <dbReference type="Proteomes" id="UP000177745"/>
    </source>
</evidence>
<dbReference type="AlphaFoldDB" id="A0A1F8H886"/>
<dbReference type="InterPro" id="IPR012334">
    <property type="entry name" value="Pectin_lyas_fold"/>
</dbReference>
<protein>
    <recommendedName>
        <fullName evidence="3">Right handed beta helix domain-containing protein</fullName>
    </recommendedName>
</protein>